<dbReference type="RefSeq" id="WP_310774499.1">
    <property type="nucleotide sequence ID" value="NZ_CP134050.1"/>
</dbReference>
<evidence type="ECO:0000313" key="2">
    <source>
        <dbReference type="EMBL" id="WNC17796.1"/>
    </source>
</evidence>
<dbReference type="EMBL" id="CP134050">
    <property type="protein sequence ID" value="WNC17796.1"/>
    <property type="molecule type" value="Genomic_DNA"/>
</dbReference>
<accession>A0ABY9TEF1</accession>
<dbReference type="InterPro" id="IPR011083">
    <property type="entry name" value="Phage_tail_collar_dom"/>
</dbReference>
<proteinExistence type="predicted"/>
<dbReference type="SUPFAM" id="SSF88874">
    <property type="entry name" value="Receptor-binding domain of short tail fibre protein gp12"/>
    <property type="match status" value="1"/>
</dbReference>
<evidence type="ECO:0000313" key="3">
    <source>
        <dbReference type="Proteomes" id="UP001256827"/>
    </source>
</evidence>
<dbReference type="InterPro" id="IPR037053">
    <property type="entry name" value="Phage_tail_collar_dom_sf"/>
</dbReference>
<dbReference type="Gene3D" id="3.90.1340.10">
    <property type="entry name" value="Phage tail collar domain"/>
    <property type="match status" value="1"/>
</dbReference>
<keyword evidence="3" id="KW-1185">Reference proteome</keyword>
<organism evidence="2 3">
    <name type="scientific">Brevibacillus brevis</name>
    <name type="common">Bacillus brevis</name>
    <dbReference type="NCBI Taxonomy" id="1393"/>
    <lineage>
        <taxon>Bacteria</taxon>
        <taxon>Bacillati</taxon>
        <taxon>Bacillota</taxon>
        <taxon>Bacilli</taxon>
        <taxon>Bacillales</taxon>
        <taxon>Paenibacillaceae</taxon>
        <taxon>Brevibacillus</taxon>
    </lineage>
</organism>
<dbReference type="Pfam" id="PF07484">
    <property type="entry name" value="Collar"/>
    <property type="match status" value="1"/>
</dbReference>
<gene>
    <name evidence="2" type="ORF">RGB73_23600</name>
</gene>
<sequence length="171" mass="18363">MFGGNFAPSGWALCNGQTLPIESYAALYSIIGPRYGGDGVRNFALPDLQGRAPMHWGQGSGLSPRELGQQVGSESVSLKEIEMPAHRHTARAADQVGSTNSPENAVWAQAPKQGKFVKRETPLYQGSPESGKQMNVLALSNAGSGTPHNNRQPYLAVNFIICLDGQFPPRE</sequence>
<evidence type="ECO:0000259" key="1">
    <source>
        <dbReference type="Pfam" id="PF07484"/>
    </source>
</evidence>
<reference evidence="2 3" key="1">
    <citation type="submission" date="2023-09" db="EMBL/GenBank/DDBJ databases">
        <title>Complete Genome and Methylome dissection of Bacillus brevis NEB573 original source of BbsI restriction endonuclease.</title>
        <authorList>
            <person name="Fomenkov A."/>
            <person name="Roberts R.D."/>
        </authorList>
    </citation>
    <scope>NUCLEOTIDE SEQUENCE [LARGE SCALE GENOMIC DNA]</scope>
    <source>
        <strain evidence="2 3">NEB573</strain>
    </source>
</reference>
<name>A0ABY9TEF1_BREBE</name>
<protein>
    <submittedName>
        <fullName evidence="2">Tail fiber protein</fullName>
    </submittedName>
</protein>
<feature type="domain" description="Phage tail collar" evidence="1">
    <location>
        <begin position="1"/>
        <end position="53"/>
    </location>
</feature>
<dbReference type="Proteomes" id="UP001256827">
    <property type="component" value="Chromosome"/>
</dbReference>